<feature type="transmembrane region" description="Helical" evidence="10">
    <location>
        <begin position="99"/>
        <end position="118"/>
    </location>
</feature>
<evidence type="ECO:0000313" key="15">
    <source>
        <dbReference type="Proteomes" id="UP001431572"/>
    </source>
</evidence>
<keyword evidence="9 10" id="KW-0472">Membrane</keyword>
<dbReference type="InterPro" id="IPR017941">
    <property type="entry name" value="Rieske_2Fe-2S"/>
</dbReference>
<dbReference type="InterPro" id="IPR036922">
    <property type="entry name" value="Rieske_2Fe-2S_sf"/>
</dbReference>
<dbReference type="PANTHER" id="PTHR36964:SF1">
    <property type="entry name" value="PROTEIN-METHIONINE-SULFOXIDE REDUCTASE HEME-BINDING SUBUNIT MSRQ"/>
    <property type="match status" value="1"/>
</dbReference>
<dbReference type="GO" id="GO:0046872">
    <property type="term" value="F:metal ion binding"/>
    <property type="evidence" value="ECO:0007669"/>
    <property type="project" value="UniProtKB-KW"/>
</dbReference>
<dbReference type="GO" id="GO:0005886">
    <property type="term" value="C:plasma membrane"/>
    <property type="evidence" value="ECO:0007669"/>
    <property type="project" value="TreeGrafter"/>
</dbReference>
<keyword evidence="7" id="KW-0408">Iron</keyword>
<keyword evidence="2" id="KW-0813">Transport</keyword>
<dbReference type="GO" id="GO:0016679">
    <property type="term" value="F:oxidoreductase activity, acting on diphenols and related substances as donors"/>
    <property type="evidence" value="ECO:0007669"/>
    <property type="project" value="TreeGrafter"/>
</dbReference>
<reference evidence="13" key="2">
    <citation type="journal article" date="2024" name="Nature">
        <title>Anoxygenic phototroph of the Chloroflexota uses a type I reaction centre.</title>
        <authorList>
            <person name="Tsuji J.M."/>
            <person name="Shaw N.A."/>
            <person name="Nagashima S."/>
            <person name="Venkiteswaran J.J."/>
            <person name="Schiff S.L."/>
            <person name="Watanabe T."/>
            <person name="Fukui M."/>
            <person name="Hanada S."/>
            <person name="Tank M."/>
            <person name="Neufeld J.D."/>
        </authorList>
    </citation>
    <scope>NUCLEOTIDE SEQUENCE</scope>
    <source>
        <strain evidence="13">L227-S17</strain>
    </source>
</reference>
<keyword evidence="5" id="KW-0479">Metal-binding</keyword>
<dbReference type="GO" id="GO:0016705">
    <property type="term" value="F:oxidoreductase activity, acting on paired donors, with incorporation or reduction of molecular oxygen"/>
    <property type="evidence" value="ECO:0007669"/>
    <property type="project" value="UniProtKB-ARBA"/>
</dbReference>
<dbReference type="EMBL" id="JACATZ010000001">
    <property type="protein sequence ID" value="NWJ46002.1"/>
    <property type="molecule type" value="Genomic_DNA"/>
</dbReference>
<evidence type="ECO:0000256" key="7">
    <source>
        <dbReference type="ARBA" id="ARBA00023004"/>
    </source>
</evidence>
<gene>
    <name evidence="12" type="ORF">HXX08_09005</name>
    <name evidence="13" type="ORF">OZ401_001145</name>
</gene>
<dbReference type="AlphaFoldDB" id="A0A8T7M045"/>
<dbReference type="CDD" id="cd03467">
    <property type="entry name" value="Rieske"/>
    <property type="match status" value="1"/>
</dbReference>
<evidence type="ECO:0000313" key="14">
    <source>
        <dbReference type="Proteomes" id="UP000521676"/>
    </source>
</evidence>
<evidence type="ECO:0000256" key="4">
    <source>
        <dbReference type="ARBA" id="ARBA00022714"/>
    </source>
</evidence>
<feature type="domain" description="Rieske" evidence="11">
    <location>
        <begin position="354"/>
        <end position="451"/>
    </location>
</feature>
<protein>
    <submittedName>
        <fullName evidence="12">Rieske 2Fe-2S domain-containing protein</fullName>
    </submittedName>
</protein>
<evidence type="ECO:0000256" key="6">
    <source>
        <dbReference type="ARBA" id="ARBA00022989"/>
    </source>
</evidence>
<evidence type="ECO:0000256" key="10">
    <source>
        <dbReference type="SAM" id="Phobius"/>
    </source>
</evidence>
<dbReference type="RefSeq" id="WP_341469751.1">
    <property type="nucleotide sequence ID" value="NZ_CP128399.1"/>
</dbReference>
<dbReference type="GO" id="GO:0010181">
    <property type="term" value="F:FMN binding"/>
    <property type="evidence" value="ECO:0007669"/>
    <property type="project" value="TreeGrafter"/>
</dbReference>
<proteinExistence type="predicted"/>
<reference evidence="12 14" key="1">
    <citation type="submission" date="2020-06" db="EMBL/GenBank/DDBJ databases">
        <title>Anoxygenic phototrophic Chloroflexota member uses a Type I reaction center.</title>
        <authorList>
            <person name="Tsuji J.M."/>
            <person name="Shaw N.A."/>
            <person name="Nagashima S."/>
            <person name="Venkiteswaran J."/>
            <person name="Schiff S.L."/>
            <person name="Hanada S."/>
            <person name="Tank M."/>
            <person name="Neufeld J.D."/>
        </authorList>
    </citation>
    <scope>NUCLEOTIDE SEQUENCE [LARGE SCALE GENOMIC DNA]</scope>
    <source>
        <strain evidence="12">L227-S17</strain>
    </source>
</reference>
<evidence type="ECO:0000256" key="1">
    <source>
        <dbReference type="ARBA" id="ARBA00004141"/>
    </source>
</evidence>
<accession>A0A8T7M045</accession>
<keyword evidence="8" id="KW-0411">Iron-sulfur</keyword>
<evidence type="ECO:0000313" key="12">
    <source>
        <dbReference type="EMBL" id="NWJ46002.1"/>
    </source>
</evidence>
<organism evidence="12 14">
    <name type="scientific">Candidatus Chlorohelix allophototropha</name>
    <dbReference type="NCBI Taxonomy" id="3003348"/>
    <lineage>
        <taxon>Bacteria</taxon>
        <taxon>Bacillati</taxon>
        <taxon>Chloroflexota</taxon>
        <taxon>Chloroflexia</taxon>
        <taxon>Candidatus Chloroheliales</taxon>
        <taxon>Candidatus Chloroheliaceae</taxon>
        <taxon>Candidatus Chlorohelix</taxon>
    </lineage>
</organism>
<dbReference type="PROSITE" id="PS51296">
    <property type="entry name" value="RIESKE"/>
    <property type="match status" value="1"/>
</dbReference>
<dbReference type="Proteomes" id="UP001431572">
    <property type="component" value="Chromosome 1"/>
</dbReference>
<keyword evidence="15" id="KW-1185">Reference proteome</keyword>
<evidence type="ECO:0000256" key="3">
    <source>
        <dbReference type="ARBA" id="ARBA00022692"/>
    </source>
</evidence>
<dbReference type="Gene3D" id="2.102.10.10">
    <property type="entry name" value="Rieske [2Fe-2S] iron-sulphur domain"/>
    <property type="match status" value="1"/>
</dbReference>
<evidence type="ECO:0000256" key="2">
    <source>
        <dbReference type="ARBA" id="ARBA00022448"/>
    </source>
</evidence>
<feature type="transmembrane region" description="Helical" evidence="10">
    <location>
        <begin position="138"/>
        <end position="158"/>
    </location>
</feature>
<dbReference type="Proteomes" id="UP000521676">
    <property type="component" value="Unassembled WGS sequence"/>
</dbReference>
<evidence type="ECO:0000259" key="11">
    <source>
        <dbReference type="PROSITE" id="PS51296"/>
    </source>
</evidence>
<feature type="transmembrane region" description="Helical" evidence="10">
    <location>
        <begin position="179"/>
        <end position="197"/>
    </location>
</feature>
<keyword evidence="3 10" id="KW-0812">Transmembrane</keyword>
<comment type="subcellular location">
    <subcellularLocation>
        <location evidence="1">Membrane</location>
        <topology evidence="1">Multi-pass membrane protein</topology>
    </subcellularLocation>
</comment>
<keyword evidence="4" id="KW-0001">2Fe-2S</keyword>
<dbReference type="GO" id="GO:0020037">
    <property type="term" value="F:heme binding"/>
    <property type="evidence" value="ECO:0007669"/>
    <property type="project" value="TreeGrafter"/>
</dbReference>
<dbReference type="SUPFAM" id="SSF50022">
    <property type="entry name" value="ISP domain"/>
    <property type="match status" value="1"/>
</dbReference>
<dbReference type="EMBL" id="CP128399">
    <property type="protein sequence ID" value="WJW67862.1"/>
    <property type="molecule type" value="Genomic_DNA"/>
</dbReference>
<evidence type="ECO:0000256" key="9">
    <source>
        <dbReference type="ARBA" id="ARBA00023136"/>
    </source>
</evidence>
<feature type="transmembrane region" description="Helical" evidence="10">
    <location>
        <begin position="267"/>
        <end position="286"/>
    </location>
</feature>
<dbReference type="GO" id="GO:0051537">
    <property type="term" value="F:2 iron, 2 sulfur cluster binding"/>
    <property type="evidence" value="ECO:0007669"/>
    <property type="project" value="UniProtKB-KW"/>
</dbReference>
<dbReference type="GO" id="GO:0004497">
    <property type="term" value="F:monooxygenase activity"/>
    <property type="evidence" value="ECO:0007669"/>
    <property type="project" value="UniProtKB-ARBA"/>
</dbReference>
<name>A0A8T7M045_9CHLR</name>
<dbReference type="Pfam" id="PF01794">
    <property type="entry name" value="Ferric_reduct"/>
    <property type="match status" value="1"/>
</dbReference>
<dbReference type="InterPro" id="IPR013130">
    <property type="entry name" value="Fe3_Rdtase_TM_dom"/>
</dbReference>
<dbReference type="PANTHER" id="PTHR36964">
    <property type="entry name" value="PROTEIN-METHIONINE-SULFOXIDE REDUCTASE HEME-BINDING SUBUNIT MSRQ"/>
    <property type="match status" value="1"/>
</dbReference>
<sequence>MPVIMEEKVEAPVRPIKPANKKVKSGQNRPVTHVVMLVTSILACILAAIYRPDADISEIISIGTGYYALLLMAITLLIGPYKLLHQRRNPVNIDLRRDIGIWAGINTLIHVFFSFQLFQKGLILLYFLTQAGGVRTDVFGVSNDLGMIAFLILLPVLFTSNQISLKLMKGKRWKGLQRLTYLVFGFGLIHTIGFQFYNVREAWFGIGTAIATLGVLVAQSIGIAITVVRNRQRKMTNAPVSPLTSLTTQPVMATTASNMARRQFLKIGAGAFITGVTAGSAIALLGTSQGKTASATVAENTAAGTTAIATSTNAATTSVATSSAAVTTTSAAATSAASATTKAATTTAIASGVTVLATTATLATGKALLFTTPDTSQRAFVVHRKDGSVGCFGGVCTHEPVNLVFNETTQSLYCPRHDVSFDTQNGNPSSMPARTALKKYTVKVDSAGNIIYG</sequence>
<keyword evidence="6 10" id="KW-1133">Transmembrane helix</keyword>
<feature type="transmembrane region" description="Helical" evidence="10">
    <location>
        <begin position="31"/>
        <end position="50"/>
    </location>
</feature>
<evidence type="ECO:0000256" key="5">
    <source>
        <dbReference type="ARBA" id="ARBA00022723"/>
    </source>
</evidence>
<evidence type="ECO:0000256" key="8">
    <source>
        <dbReference type="ARBA" id="ARBA00023014"/>
    </source>
</evidence>
<evidence type="ECO:0000313" key="13">
    <source>
        <dbReference type="EMBL" id="WJW67862.1"/>
    </source>
</evidence>
<feature type="transmembrane region" description="Helical" evidence="10">
    <location>
        <begin position="203"/>
        <end position="228"/>
    </location>
</feature>
<feature type="transmembrane region" description="Helical" evidence="10">
    <location>
        <begin position="56"/>
        <end position="78"/>
    </location>
</feature>
<dbReference type="Pfam" id="PF00355">
    <property type="entry name" value="Rieske"/>
    <property type="match status" value="1"/>
</dbReference>
<dbReference type="InterPro" id="IPR022837">
    <property type="entry name" value="MsrQ-like"/>
</dbReference>